<evidence type="ECO:0000256" key="5">
    <source>
        <dbReference type="ARBA" id="ARBA00023316"/>
    </source>
</evidence>
<dbReference type="Pfam" id="PF01095">
    <property type="entry name" value="Pectinesterase"/>
    <property type="match status" value="2"/>
</dbReference>
<evidence type="ECO:0000256" key="3">
    <source>
        <dbReference type="ARBA" id="ARBA00022801"/>
    </source>
</evidence>
<dbReference type="GO" id="GO:0030599">
    <property type="term" value="F:pectinesterase activity"/>
    <property type="evidence" value="ECO:0007669"/>
    <property type="project" value="UniProtKB-UniRule"/>
</dbReference>
<dbReference type="AlphaFoldDB" id="A0A5J5AWJ1"/>
<evidence type="ECO:0000313" key="10">
    <source>
        <dbReference type="EMBL" id="KAA8534724.1"/>
    </source>
</evidence>
<dbReference type="SUPFAM" id="SSF51126">
    <property type="entry name" value="Pectin lyase-like"/>
    <property type="match status" value="1"/>
</dbReference>
<feature type="active site" evidence="7">
    <location>
        <position position="171"/>
    </location>
</feature>
<organism evidence="10 11">
    <name type="scientific">Nyssa sinensis</name>
    <dbReference type="NCBI Taxonomy" id="561372"/>
    <lineage>
        <taxon>Eukaryota</taxon>
        <taxon>Viridiplantae</taxon>
        <taxon>Streptophyta</taxon>
        <taxon>Embryophyta</taxon>
        <taxon>Tracheophyta</taxon>
        <taxon>Spermatophyta</taxon>
        <taxon>Magnoliopsida</taxon>
        <taxon>eudicotyledons</taxon>
        <taxon>Gunneridae</taxon>
        <taxon>Pentapetalae</taxon>
        <taxon>asterids</taxon>
        <taxon>Cornales</taxon>
        <taxon>Nyssaceae</taxon>
        <taxon>Nyssa</taxon>
    </lineage>
</organism>
<dbReference type="UniPathway" id="UPA00545">
    <property type="reaction ID" value="UER00823"/>
</dbReference>
<keyword evidence="3 8" id="KW-0378">Hydrolase</keyword>
<evidence type="ECO:0000259" key="9">
    <source>
        <dbReference type="Pfam" id="PF01095"/>
    </source>
</evidence>
<dbReference type="PANTHER" id="PTHR31707">
    <property type="entry name" value="PECTINESTERASE"/>
    <property type="match status" value="1"/>
</dbReference>
<accession>A0A5J5AWJ1</accession>
<dbReference type="InterPro" id="IPR000070">
    <property type="entry name" value="Pectinesterase_cat"/>
</dbReference>
<keyword evidence="4 8" id="KW-0063">Aspartyl esterase</keyword>
<evidence type="ECO:0000256" key="2">
    <source>
        <dbReference type="ARBA" id="ARBA00013229"/>
    </source>
</evidence>
<dbReference type="InterPro" id="IPR012334">
    <property type="entry name" value="Pectin_lyas_fold"/>
</dbReference>
<dbReference type="Proteomes" id="UP000325577">
    <property type="component" value="Linkage Group LG17"/>
</dbReference>
<dbReference type="InterPro" id="IPR011050">
    <property type="entry name" value="Pectin_lyase_fold/virulence"/>
</dbReference>
<evidence type="ECO:0000313" key="11">
    <source>
        <dbReference type="Proteomes" id="UP000325577"/>
    </source>
</evidence>
<feature type="domain" description="Pectinesterase catalytic" evidence="9">
    <location>
        <begin position="62"/>
        <end position="101"/>
    </location>
</feature>
<dbReference type="EC" id="3.1.1.11" evidence="2 8"/>
<evidence type="ECO:0000256" key="1">
    <source>
        <dbReference type="ARBA" id="ARBA00005184"/>
    </source>
</evidence>
<dbReference type="GO" id="GO:0042545">
    <property type="term" value="P:cell wall modification"/>
    <property type="evidence" value="ECO:0007669"/>
    <property type="project" value="UniProtKB-UniRule"/>
</dbReference>
<keyword evidence="11" id="KW-1185">Reference proteome</keyword>
<comment type="catalytic activity">
    <reaction evidence="6 8">
        <text>[(1-&gt;4)-alpha-D-galacturonosyl methyl ester](n) + n H2O = [(1-&gt;4)-alpha-D-galacturonosyl](n) + n methanol + n H(+)</text>
        <dbReference type="Rhea" id="RHEA:22380"/>
        <dbReference type="Rhea" id="RHEA-COMP:14570"/>
        <dbReference type="Rhea" id="RHEA-COMP:14573"/>
        <dbReference type="ChEBI" id="CHEBI:15377"/>
        <dbReference type="ChEBI" id="CHEBI:15378"/>
        <dbReference type="ChEBI" id="CHEBI:17790"/>
        <dbReference type="ChEBI" id="CHEBI:140522"/>
        <dbReference type="ChEBI" id="CHEBI:140523"/>
        <dbReference type="EC" id="3.1.1.11"/>
    </reaction>
</comment>
<feature type="domain" description="Pectinesterase catalytic" evidence="9">
    <location>
        <begin position="105"/>
        <end position="186"/>
    </location>
</feature>
<evidence type="ECO:0000256" key="8">
    <source>
        <dbReference type="RuleBase" id="RU000589"/>
    </source>
</evidence>
<keyword evidence="5" id="KW-0961">Cell wall biogenesis/degradation</keyword>
<dbReference type="InterPro" id="IPR033131">
    <property type="entry name" value="Pectinesterase_Asp_AS"/>
</dbReference>
<comment type="pathway">
    <text evidence="1 8">Glycan metabolism; pectin degradation; 2-dehydro-3-deoxy-D-gluconate from pectin: step 1/5.</text>
</comment>
<sequence>MRNSTEFTNNSLAIITNIFTVLSDFQIPMHQKLLKAEVDLDLNFLCWGVHLSSPGTSRPSTWAVNSVPKRSHDWRFVIYVKEGVYIENVVVDKDSWNVMIYDNVVDGIGFIAKDIGFKNTASPEKLQAAALRSSSDQSVFYWCSFDAYQDTLYTYSNHRFYRDRRITGTIDFIFGNAAVVLQNCSI</sequence>
<reference evidence="10 11" key="1">
    <citation type="submission" date="2019-09" db="EMBL/GenBank/DDBJ databases">
        <title>A chromosome-level genome assembly of the Chinese tupelo Nyssa sinensis.</title>
        <authorList>
            <person name="Yang X."/>
            <person name="Kang M."/>
            <person name="Yang Y."/>
            <person name="Xiong H."/>
            <person name="Wang M."/>
            <person name="Zhang Z."/>
            <person name="Wang Z."/>
            <person name="Wu H."/>
            <person name="Ma T."/>
            <person name="Liu J."/>
            <person name="Xi Z."/>
        </authorList>
    </citation>
    <scope>NUCLEOTIDE SEQUENCE [LARGE SCALE GENOMIC DNA]</scope>
    <source>
        <strain evidence="10">J267</strain>
        <tissue evidence="10">Leaf</tissue>
    </source>
</reference>
<evidence type="ECO:0000256" key="4">
    <source>
        <dbReference type="ARBA" id="ARBA00023085"/>
    </source>
</evidence>
<dbReference type="EMBL" id="CM018040">
    <property type="protein sequence ID" value="KAA8534724.1"/>
    <property type="molecule type" value="Genomic_DNA"/>
</dbReference>
<gene>
    <name evidence="10" type="ORF">F0562_029834</name>
</gene>
<dbReference type="Gene3D" id="2.160.20.10">
    <property type="entry name" value="Single-stranded right-handed beta-helix, Pectin lyase-like"/>
    <property type="match status" value="2"/>
</dbReference>
<evidence type="ECO:0000256" key="7">
    <source>
        <dbReference type="PROSITE-ProRule" id="PRU10040"/>
    </source>
</evidence>
<evidence type="ECO:0000256" key="6">
    <source>
        <dbReference type="ARBA" id="ARBA00047928"/>
    </source>
</evidence>
<dbReference type="OrthoDB" id="2019149at2759"/>
<name>A0A5J5AWJ1_9ASTE</name>
<proteinExistence type="predicted"/>
<dbReference type="PROSITE" id="PS00503">
    <property type="entry name" value="PECTINESTERASE_2"/>
    <property type="match status" value="1"/>
</dbReference>
<protein>
    <recommendedName>
        <fullName evidence="2 8">Pectinesterase</fullName>
        <ecNumber evidence="2 8">3.1.1.11</ecNumber>
    </recommendedName>
</protein>
<dbReference type="GO" id="GO:0045490">
    <property type="term" value="P:pectin catabolic process"/>
    <property type="evidence" value="ECO:0007669"/>
    <property type="project" value="UniProtKB-UniRule"/>
</dbReference>